<name>A0A840NPQ8_9PSEU</name>
<organism evidence="3 4">
    <name type="scientific">Saccharopolyspora gloriosae</name>
    <dbReference type="NCBI Taxonomy" id="455344"/>
    <lineage>
        <taxon>Bacteria</taxon>
        <taxon>Bacillati</taxon>
        <taxon>Actinomycetota</taxon>
        <taxon>Actinomycetes</taxon>
        <taxon>Pseudonocardiales</taxon>
        <taxon>Pseudonocardiaceae</taxon>
        <taxon>Saccharopolyspora</taxon>
    </lineage>
</organism>
<gene>
    <name evidence="3" type="ORF">BJ969_004357</name>
</gene>
<sequence>MGRTGGESDAGLPRLFTAVWPPREAIEHLSGALDEAGLERAGAGVRRFRLMPPRQWHLTLCFHGPADPAASAVRLDDRVREATAPRLRLAGAGTFRGVLWAGVEPAADSDARALRALVRAAGGDPEAFRAHLTLARWNEGRPDRRALLAGLDDYAGPWWDASEVALVRSDQGPAGPVYRNVRSVAVPRRSAGDQGGRGSP</sequence>
<keyword evidence="1 2" id="KW-0378">Hydrolase</keyword>
<evidence type="ECO:0000256" key="1">
    <source>
        <dbReference type="ARBA" id="ARBA00022801"/>
    </source>
</evidence>
<dbReference type="GO" id="GO:0016874">
    <property type="term" value="F:ligase activity"/>
    <property type="evidence" value="ECO:0007669"/>
    <property type="project" value="UniProtKB-KW"/>
</dbReference>
<keyword evidence="4" id="KW-1185">Reference proteome</keyword>
<dbReference type="AlphaFoldDB" id="A0A840NPQ8"/>
<dbReference type="Pfam" id="PF13563">
    <property type="entry name" value="2_5_RNA_ligase2"/>
    <property type="match status" value="1"/>
</dbReference>
<dbReference type="NCBIfam" id="TIGR02258">
    <property type="entry name" value="2_5_ligase"/>
    <property type="match status" value="1"/>
</dbReference>
<comment type="caution">
    <text evidence="3">The sequence shown here is derived from an EMBL/GenBank/DDBJ whole genome shotgun (WGS) entry which is preliminary data.</text>
</comment>
<feature type="short sequence motif" description="HXTX 1" evidence="2">
    <location>
        <begin position="57"/>
        <end position="60"/>
    </location>
</feature>
<dbReference type="EC" id="3.1.4.58" evidence="2"/>
<dbReference type="HAMAP" id="MF_01940">
    <property type="entry name" value="RNA_CPDase"/>
    <property type="match status" value="1"/>
</dbReference>
<comment type="similarity">
    <text evidence="2">Belongs to the 2H phosphoesterase superfamily. ThpR family.</text>
</comment>
<dbReference type="InterPro" id="IPR004175">
    <property type="entry name" value="RNA_CPDase"/>
</dbReference>
<dbReference type="PANTHER" id="PTHR35561:SF1">
    <property type="entry name" value="RNA 2',3'-CYCLIC PHOSPHODIESTERASE"/>
    <property type="match status" value="1"/>
</dbReference>
<feature type="active site" description="Proton acceptor" evidence="2">
    <location>
        <position position="131"/>
    </location>
</feature>
<evidence type="ECO:0000313" key="3">
    <source>
        <dbReference type="EMBL" id="MBB5071269.1"/>
    </source>
</evidence>
<dbReference type="Gene3D" id="3.90.1140.10">
    <property type="entry name" value="Cyclic phosphodiesterase"/>
    <property type="match status" value="1"/>
</dbReference>
<dbReference type="GO" id="GO:0008664">
    <property type="term" value="F:RNA 2',3'-cyclic 3'-phosphodiesterase activity"/>
    <property type="evidence" value="ECO:0007669"/>
    <property type="project" value="UniProtKB-EC"/>
</dbReference>
<dbReference type="InterPro" id="IPR009097">
    <property type="entry name" value="Cyclic_Pdiesterase"/>
</dbReference>
<evidence type="ECO:0000256" key="2">
    <source>
        <dbReference type="HAMAP-Rule" id="MF_01940"/>
    </source>
</evidence>
<comment type="catalytic activity">
    <reaction evidence="2">
        <text>a 3'-end 2',3'-cyclophospho-ribonucleotide-RNA + H2O = a 3'-end 2'-phospho-ribonucleotide-RNA + H(+)</text>
        <dbReference type="Rhea" id="RHEA:11828"/>
        <dbReference type="Rhea" id="RHEA-COMP:10464"/>
        <dbReference type="Rhea" id="RHEA-COMP:17353"/>
        <dbReference type="ChEBI" id="CHEBI:15377"/>
        <dbReference type="ChEBI" id="CHEBI:15378"/>
        <dbReference type="ChEBI" id="CHEBI:83064"/>
        <dbReference type="ChEBI" id="CHEBI:173113"/>
        <dbReference type="EC" id="3.1.4.58"/>
    </reaction>
</comment>
<dbReference type="RefSeq" id="WP_184481477.1">
    <property type="nucleotide sequence ID" value="NZ_JACHIV010000001.1"/>
</dbReference>
<proteinExistence type="inferred from homology"/>
<dbReference type="Proteomes" id="UP000580474">
    <property type="component" value="Unassembled WGS sequence"/>
</dbReference>
<feature type="short sequence motif" description="HXTX 2" evidence="2">
    <location>
        <begin position="131"/>
        <end position="134"/>
    </location>
</feature>
<keyword evidence="3" id="KW-0436">Ligase</keyword>
<feature type="active site" description="Proton donor" evidence="2">
    <location>
        <position position="57"/>
    </location>
</feature>
<dbReference type="EMBL" id="JACHIV010000001">
    <property type="protein sequence ID" value="MBB5071269.1"/>
    <property type="molecule type" value="Genomic_DNA"/>
</dbReference>
<dbReference type="PANTHER" id="PTHR35561">
    <property type="entry name" value="RNA 2',3'-CYCLIC PHOSPHODIESTERASE"/>
    <property type="match status" value="1"/>
</dbReference>
<evidence type="ECO:0000313" key="4">
    <source>
        <dbReference type="Proteomes" id="UP000580474"/>
    </source>
</evidence>
<accession>A0A840NPQ8</accession>
<comment type="function">
    <text evidence="2">Hydrolyzes RNA 2',3'-cyclic phosphodiester to an RNA 2'-phosphomonoester.</text>
</comment>
<reference evidence="3 4" key="1">
    <citation type="submission" date="2020-08" db="EMBL/GenBank/DDBJ databases">
        <title>Sequencing the genomes of 1000 actinobacteria strains.</title>
        <authorList>
            <person name="Klenk H.-P."/>
        </authorList>
    </citation>
    <scope>NUCLEOTIDE SEQUENCE [LARGE SCALE GENOMIC DNA]</scope>
    <source>
        <strain evidence="3 4">DSM 45582</strain>
    </source>
</reference>
<dbReference type="GO" id="GO:0004113">
    <property type="term" value="F:2',3'-cyclic-nucleotide 3'-phosphodiesterase activity"/>
    <property type="evidence" value="ECO:0007669"/>
    <property type="project" value="InterPro"/>
</dbReference>
<dbReference type="SUPFAM" id="SSF55144">
    <property type="entry name" value="LigT-like"/>
    <property type="match status" value="1"/>
</dbReference>
<protein>
    <recommendedName>
        <fullName evidence="2">RNA 2',3'-cyclic phosphodiesterase</fullName>
        <shortName evidence="2">RNA 2',3'-CPDase</shortName>
        <ecNumber evidence="2">3.1.4.58</ecNumber>
    </recommendedName>
</protein>